<organism evidence="2 3">
    <name type="scientific">Breznakiella homolactica</name>
    <dbReference type="NCBI Taxonomy" id="2798577"/>
    <lineage>
        <taxon>Bacteria</taxon>
        <taxon>Pseudomonadati</taxon>
        <taxon>Spirochaetota</taxon>
        <taxon>Spirochaetia</taxon>
        <taxon>Spirochaetales</taxon>
        <taxon>Breznakiellaceae</taxon>
        <taxon>Breznakiella</taxon>
    </lineage>
</organism>
<keyword evidence="3" id="KW-1185">Reference proteome</keyword>
<dbReference type="RefSeq" id="WP_215627351.1">
    <property type="nucleotide sequence ID" value="NZ_CP067089.2"/>
</dbReference>
<dbReference type="Gene3D" id="3.90.1010.20">
    <property type="match status" value="2"/>
</dbReference>
<reference evidence="2" key="1">
    <citation type="submission" date="2021-01" db="EMBL/GenBank/DDBJ databases">
        <title>Description of Breznakiella homolactica.</title>
        <authorList>
            <person name="Song Y."/>
            <person name="Brune A."/>
        </authorList>
    </citation>
    <scope>NUCLEOTIDE SEQUENCE</scope>
    <source>
        <strain evidence="2">RmG30</strain>
    </source>
</reference>
<protein>
    <submittedName>
        <fullName evidence="2">Uncharacterized protein</fullName>
    </submittedName>
</protein>
<name>A0A7T7XPG3_9SPIR</name>
<dbReference type="EMBL" id="CP067089">
    <property type="protein sequence ID" value="QQO10047.1"/>
    <property type="molecule type" value="Genomic_DNA"/>
</dbReference>
<keyword evidence="1" id="KW-0732">Signal</keyword>
<accession>A0A7T7XPG3</accession>
<proteinExistence type="predicted"/>
<dbReference type="Proteomes" id="UP000595917">
    <property type="component" value="Chromosome"/>
</dbReference>
<dbReference type="KEGG" id="bhc:JFL75_03785"/>
<evidence type="ECO:0000313" key="3">
    <source>
        <dbReference type="Proteomes" id="UP000595917"/>
    </source>
</evidence>
<evidence type="ECO:0000313" key="2">
    <source>
        <dbReference type="EMBL" id="QQO10047.1"/>
    </source>
</evidence>
<dbReference type="AlphaFoldDB" id="A0A7T7XPG3"/>
<gene>
    <name evidence="2" type="ORF">JFL75_03785</name>
</gene>
<evidence type="ECO:0000256" key="1">
    <source>
        <dbReference type="SAM" id="SignalP"/>
    </source>
</evidence>
<sequence>MMRKFGLIAVIAVVAAAAAGAQTLQDGFFFAQDDRFSSDGWRNQVVLEVKGGKITSANWNGTNIIPGVQDRKGYAASNSAAADWASQAQKAEQYLVGNQNINFNQYNDQGVTTAISGVTIPVKPFFDLVRKAASSNPVPKGIYNKDGWYFGIAPDFDPFGTKDTALITVVNGTIVDAIWNGVFRDANKSSKIVESNSGRYNMVRLGKARSEWHVQAAVGGAALVRAQDPTRIPVKADKKTDAVSGVSIMMKDFLDTANRALQPAR</sequence>
<feature type="chain" id="PRO_5031143561" evidence="1">
    <location>
        <begin position="22"/>
        <end position="265"/>
    </location>
</feature>
<feature type="signal peptide" evidence="1">
    <location>
        <begin position="1"/>
        <end position="21"/>
    </location>
</feature>